<protein>
    <submittedName>
        <fullName evidence="1">Uncharacterized protein</fullName>
    </submittedName>
</protein>
<comment type="caution">
    <text evidence="1">The sequence shown here is derived from an EMBL/GenBank/DDBJ whole genome shotgun (WGS) entry which is preliminary data.</text>
</comment>
<evidence type="ECO:0000313" key="1">
    <source>
        <dbReference type="EMBL" id="GAG19850.1"/>
    </source>
</evidence>
<accession>X0VNL0</accession>
<name>X0VNL0_9ZZZZ</name>
<dbReference type="AlphaFoldDB" id="X0VNL0"/>
<sequence length="31" mass="3840">IDEFWDYDEADRLKAIEISHAYRKSRGRSRR</sequence>
<proteinExistence type="predicted"/>
<reference evidence="1" key="1">
    <citation type="journal article" date="2014" name="Front. Microbiol.">
        <title>High frequency of phylogenetically diverse reductive dehalogenase-homologous genes in deep subseafloor sedimentary metagenomes.</title>
        <authorList>
            <person name="Kawai M."/>
            <person name="Futagami T."/>
            <person name="Toyoda A."/>
            <person name="Takaki Y."/>
            <person name="Nishi S."/>
            <person name="Hori S."/>
            <person name="Arai W."/>
            <person name="Tsubouchi T."/>
            <person name="Morono Y."/>
            <person name="Uchiyama I."/>
            <person name="Ito T."/>
            <person name="Fujiyama A."/>
            <person name="Inagaki F."/>
            <person name="Takami H."/>
        </authorList>
    </citation>
    <scope>NUCLEOTIDE SEQUENCE</scope>
    <source>
        <strain evidence="1">Expedition CK06-06</strain>
    </source>
</reference>
<dbReference type="EMBL" id="BARS01030268">
    <property type="protein sequence ID" value="GAG19850.1"/>
    <property type="molecule type" value="Genomic_DNA"/>
</dbReference>
<gene>
    <name evidence="1" type="ORF">S01H1_47220</name>
</gene>
<organism evidence="1">
    <name type="scientific">marine sediment metagenome</name>
    <dbReference type="NCBI Taxonomy" id="412755"/>
    <lineage>
        <taxon>unclassified sequences</taxon>
        <taxon>metagenomes</taxon>
        <taxon>ecological metagenomes</taxon>
    </lineage>
</organism>
<feature type="non-terminal residue" evidence="1">
    <location>
        <position position="1"/>
    </location>
</feature>